<comment type="caution">
    <text evidence="19">The sequence shown here is derived from an EMBL/GenBank/DDBJ whole genome shotgun (WGS) entry which is preliminary data.</text>
</comment>
<dbReference type="NCBIfam" id="TIGR01470">
    <property type="entry name" value="cysG_Nterm"/>
    <property type="match status" value="1"/>
</dbReference>
<keyword evidence="11" id="KW-0511">Multifunctional enzyme</keyword>
<evidence type="ECO:0000256" key="11">
    <source>
        <dbReference type="ARBA" id="ARBA00023268"/>
    </source>
</evidence>
<dbReference type="InterPro" id="IPR014776">
    <property type="entry name" value="4pyrrole_Mease_sub2"/>
</dbReference>
<keyword evidence="4 19" id="KW-0489">Methyltransferase</keyword>
<dbReference type="Gene3D" id="3.30.950.10">
    <property type="entry name" value="Methyltransferase, Cobalt-precorrin-4 Transmethylase, Domain 2"/>
    <property type="match status" value="1"/>
</dbReference>
<dbReference type="NCBIfam" id="NF004790">
    <property type="entry name" value="PRK06136.1"/>
    <property type="match status" value="1"/>
</dbReference>
<dbReference type="Pfam" id="PF10414">
    <property type="entry name" value="CysG_dimeriser"/>
    <property type="match status" value="1"/>
</dbReference>
<organism evidence="19 20">
    <name type="scientific">Ferruginivarius sediminum</name>
    <dbReference type="NCBI Taxonomy" id="2661937"/>
    <lineage>
        <taxon>Bacteria</taxon>
        <taxon>Pseudomonadati</taxon>
        <taxon>Pseudomonadota</taxon>
        <taxon>Alphaproteobacteria</taxon>
        <taxon>Rhodospirillales</taxon>
        <taxon>Rhodospirillaceae</taxon>
        <taxon>Ferruginivarius</taxon>
    </lineage>
</organism>
<dbReference type="Pfam" id="PF13241">
    <property type="entry name" value="NAD_binding_7"/>
    <property type="match status" value="1"/>
</dbReference>
<dbReference type="GO" id="GO:0004851">
    <property type="term" value="F:uroporphyrin-III C-methyltransferase activity"/>
    <property type="evidence" value="ECO:0007669"/>
    <property type="project" value="UniProtKB-EC"/>
</dbReference>
<keyword evidence="10" id="KW-0627">Porphyrin biosynthesis</keyword>
<comment type="similarity">
    <text evidence="2">Belongs to the precorrin methyltransferase family.</text>
</comment>
<dbReference type="Gene3D" id="3.30.160.110">
    <property type="entry name" value="Siroheme synthase, domain 2"/>
    <property type="match status" value="1"/>
</dbReference>
<dbReference type="FunFam" id="3.40.1010.10:FF:000001">
    <property type="entry name" value="Siroheme synthase"/>
    <property type="match status" value="1"/>
</dbReference>
<dbReference type="UniPathway" id="UPA00262">
    <property type="reaction ID" value="UER00211"/>
</dbReference>
<dbReference type="InterPro" id="IPR000878">
    <property type="entry name" value="4pyrrol_Mease"/>
</dbReference>
<evidence type="ECO:0000256" key="6">
    <source>
        <dbReference type="ARBA" id="ARBA00022691"/>
    </source>
</evidence>
<dbReference type="Gene3D" id="1.10.8.210">
    <property type="entry name" value="Sirohaem synthase, dimerisation domain"/>
    <property type="match status" value="1"/>
</dbReference>
<dbReference type="GO" id="GO:0051287">
    <property type="term" value="F:NAD binding"/>
    <property type="evidence" value="ECO:0007669"/>
    <property type="project" value="InterPro"/>
</dbReference>
<evidence type="ECO:0000256" key="13">
    <source>
        <dbReference type="ARBA" id="ARBA00047561"/>
    </source>
</evidence>
<dbReference type="Proteomes" id="UP000253941">
    <property type="component" value="Unassembled WGS sequence"/>
</dbReference>
<feature type="domain" description="Sirohaem synthase dimerisation" evidence="17">
    <location>
        <begin position="150"/>
        <end position="205"/>
    </location>
</feature>
<dbReference type="InterPro" id="IPR028281">
    <property type="entry name" value="Sirohaem_synthase_central"/>
</dbReference>
<dbReference type="InterPro" id="IPR019478">
    <property type="entry name" value="Sirohaem_synthase_dimer_dom"/>
</dbReference>
<dbReference type="Pfam" id="PF14824">
    <property type="entry name" value="Sirohm_synth_M"/>
    <property type="match status" value="1"/>
</dbReference>
<keyword evidence="20" id="KW-1185">Reference proteome</keyword>
<dbReference type="GO" id="GO:0019354">
    <property type="term" value="P:siroheme biosynthetic process"/>
    <property type="evidence" value="ECO:0007669"/>
    <property type="project" value="UniProtKB-UniPathway"/>
</dbReference>
<feature type="active site" description="Proton donor" evidence="15">
    <location>
        <position position="274"/>
    </location>
</feature>
<dbReference type="PANTHER" id="PTHR45790:SF1">
    <property type="entry name" value="SIROHEME SYNTHASE"/>
    <property type="match status" value="1"/>
</dbReference>
<dbReference type="NCBIfam" id="TIGR01469">
    <property type="entry name" value="cobA_cysG_Cterm"/>
    <property type="match status" value="1"/>
</dbReference>
<evidence type="ECO:0000256" key="14">
    <source>
        <dbReference type="ARBA" id="ARBA00060548"/>
    </source>
</evidence>
<dbReference type="RefSeq" id="WP_114580886.1">
    <property type="nucleotide sequence ID" value="NZ_QPMH01000003.1"/>
</dbReference>
<dbReference type="AlphaFoldDB" id="A0A369TJ67"/>
<dbReference type="Pfam" id="PF00590">
    <property type="entry name" value="TP_methylase"/>
    <property type="match status" value="1"/>
</dbReference>
<evidence type="ECO:0000256" key="7">
    <source>
        <dbReference type="ARBA" id="ARBA00023002"/>
    </source>
</evidence>
<keyword evidence="5 19" id="KW-0808">Transferase</keyword>
<dbReference type="GO" id="GO:0043115">
    <property type="term" value="F:precorrin-2 dehydrogenase activity"/>
    <property type="evidence" value="ECO:0007669"/>
    <property type="project" value="UniProtKB-EC"/>
</dbReference>
<evidence type="ECO:0000259" key="18">
    <source>
        <dbReference type="Pfam" id="PF14824"/>
    </source>
</evidence>
<evidence type="ECO:0000256" key="3">
    <source>
        <dbReference type="ARBA" id="ARBA00022573"/>
    </source>
</evidence>
<keyword evidence="8" id="KW-0520">NAD</keyword>
<protein>
    <submittedName>
        <fullName evidence="19">Uroporphyrinogen-III C-methyltransferase</fullName>
        <ecNumber evidence="19">2.1.1.107</ecNumber>
    </submittedName>
</protein>
<dbReference type="SUPFAM" id="SSF51735">
    <property type="entry name" value="NAD(P)-binding Rossmann-fold domains"/>
    <property type="match status" value="1"/>
</dbReference>
<dbReference type="InterPro" id="IPR036291">
    <property type="entry name" value="NAD(P)-bd_dom_sf"/>
</dbReference>
<evidence type="ECO:0000313" key="20">
    <source>
        <dbReference type="Proteomes" id="UP000253941"/>
    </source>
</evidence>
<reference evidence="19 20" key="1">
    <citation type="submission" date="2018-07" db="EMBL/GenBank/DDBJ databases">
        <title>Venubactetium sediminum gen. nov., sp. nov., isolated from a marine solar saltern.</title>
        <authorList>
            <person name="Wang S."/>
        </authorList>
    </citation>
    <scope>NUCLEOTIDE SEQUENCE [LARGE SCALE GENOMIC DNA]</scope>
    <source>
        <strain evidence="19 20">WD2A32</strain>
    </source>
</reference>
<dbReference type="InterPro" id="IPR006366">
    <property type="entry name" value="CobA/CysG_C"/>
</dbReference>
<dbReference type="Gene3D" id="3.40.50.720">
    <property type="entry name" value="NAD(P)-binding Rossmann-like Domain"/>
    <property type="match status" value="1"/>
</dbReference>
<proteinExistence type="inferred from homology"/>
<gene>
    <name evidence="19" type="primary">cobA</name>
    <name evidence="19" type="ORF">DRB17_03940</name>
</gene>
<dbReference type="SUPFAM" id="SSF53790">
    <property type="entry name" value="Tetrapyrrole methylase"/>
    <property type="match status" value="1"/>
</dbReference>
<sequence>MRYFPTFLDLQGRRVLVVGGGETAARKVRLLLKARAKVIVVAHSLCDELGGLAQAGEIAYDEREFRAGDVLDCACVIAATGLEAVDEAVAETARVANIPVNAVDRPWASTFITPAIVDRDPIVIGISSAGASPVLARRIRARLEAMLPPNLGRLAGFAESFRGAVAARRPSGRRRLRFWEWFFDSPVAEDVLAGREARARERMLSLVNRDDDDAEDDEGGEVAIVGAGPGDPDLLTFKAMRFLQRADVIVHDRLIGDGILDYARRDAERIYVGKTPGAKAATQAEINALLAEHALAGKRVVRLKGGDPFIFGRGGEEMEYLHARGVHTEIVPGITAATGCAAAAGIPLTHRDHAKAVTFATGHAHDGADEPDWPALATPGQTLVIYMGVRTAGRIASRLIDHGLAGSTPASVIENGTMATQRVVATSLERLEADIRAHGISAPALLVVGQVAAYAGTGTATAAEPARALAI</sequence>
<evidence type="ECO:0000256" key="2">
    <source>
        <dbReference type="ARBA" id="ARBA00005879"/>
    </source>
</evidence>
<comment type="catalytic activity">
    <reaction evidence="13">
        <text>precorrin-2 + NAD(+) = sirohydrochlorin + NADH + 2 H(+)</text>
        <dbReference type="Rhea" id="RHEA:15613"/>
        <dbReference type="ChEBI" id="CHEBI:15378"/>
        <dbReference type="ChEBI" id="CHEBI:57540"/>
        <dbReference type="ChEBI" id="CHEBI:57945"/>
        <dbReference type="ChEBI" id="CHEBI:58351"/>
        <dbReference type="ChEBI" id="CHEBI:58827"/>
        <dbReference type="EC" id="1.3.1.76"/>
    </reaction>
</comment>
<keyword evidence="3" id="KW-0169">Cobalamin biosynthesis</keyword>
<dbReference type="FunFam" id="3.30.950.10:FF:000001">
    <property type="entry name" value="Siroheme synthase"/>
    <property type="match status" value="1"/>
</dbReference>
<dbReference type="GO" id="GO:0051266">
    <property type="term" value="F:sirohydrochlorin ferrochelatase activity"/>
    <property type="evidence" value="ECO:0007669"/>
    <property type="project" value="InterPro"/>
</dbReference>
<dbReference type="InterPro" id="IPR037115">
    <property type="entry name" value="Sirohaem_synt_dimer_dom_sf"/>
</dbReference>
<evidence type="ECO:0000256" key="8">
    <source>
        <dbReference type="ARBA" id="ARBA00023027"/>
    </source>
</evidence>
<evidence type="ECO:0000256" key="15">
    <source>
        <dbReference type="PIRSR" id="PIRSR036426-1"/>
    </source>
</evidence>
<feature type="domain" description="Siroheme synthase central" evidence="18">
    <location>
        <begin position="120"/>
        <end position="146"/>
    </location>
</feature>
<feature type="domain" description="Tetrapyrrole methylase" evidence="16">
    <location>
        <begin position="222"/>
        <end position="431"/>
    </location>
</feature>
<evidence type="ECO:0000256" key="9">
    <source>
        <dbReference type="ARBA" id="ARBA00023239"/>
    </source>
</evidence>
<dbReference type="Gene3D" id="3.40.1010.10">
    <property type="entry name" value="Cobalt-precorrin-4 Transmethylase, Domain 1"/>
    <property type="match status" value="1"/>
</dbReference>
<dbReference type="EC" id="2.1.1.107" evidence="19"/>
<keyword evidence="6" id="KW-0949">S-adenosyl-L-methionine</keyword>
<dbReference type="NCBIfam" id="NF007922">
    <property type="entry name" value="PRK10637.1"/>
    <property type="match status" value="1"/>
</dbReference>
<dbReference type="InterPro" id="IPR035996">
    <property type="entry name" value="4pyrrol_Methylase_sf"/>
</dbReference>
<dbReference type="GO" id="GO:0032259">
    <property type="term" value="P:methylation"/>
    <property type="evidence" value="ECO:0007669"/>
    <property type="project" value="UniProtKB-KW"/>
</dbReference>
<dbReference type="PANTHER" id="PTHR45790">
    <property type="entry name" value="SIROHEME SYNTHASE-RELATED"/>
    <property type="match status" value="1"/>
</dbReference>
<comment type="pathway">
    <text evidence="12">Porphyrin-containing compound metabolism; siroheme biosynthesis; precorrin-2 from uroporphyrinogen III: step 1/1.</text>
</comment>
<dbReference type="SUPFAM" id="SSF75615">
    <property type="entry name" value="Siroheme synthase middle domains-like"/>
    <property type="match status" value="1"/>
</dbReference>
<dbReference type="EMBL" id="QPMH01000003">
    <property type="protein sequence ID" value="RDD62936.1"/>
    <property type="molecule type" value="Genomic_DNA"/>
</dbReference>
<dbReference type="InterPro" id="IPR050161">
    <property type="entry name" value="Siro_Cobalamin_biosynth"/>
</dbReference>
<evidence type="ECO:0000256" key="1">
    <source>
        <dbReference type="ARBA" id="ARBA00005010"/>
    </source>
</evidence>
<dbReference type="InterPro" id="IPR014777">
    <property type="entry name" value="4pyrrole_Mease_sub1"/>
</dbReference>
<evidence type="ECO:0000259" key="16">
    <source>
        <dbReference type="Pfam" id="PF00590"/>
    </source>
</evidence>
<keyword evidence="9" id="KW-0456">Lyase</keyword>
<evidence type="ECO:0000256" key="5">
    <source>
        <dbReference type="ARBA" id="ARBA00022679"/>
    </source>
</evidence>
<evidence type="ECO:0000259" key="17">
    <source>
        <dbReference type="Pfam" id="PF10414"/>
    </source>
</evidence>
<accession>A0A369TJ67</accession>
<evidence type="ECO:0000256" key="10">
    <source>
        <dbReference type="ARBA" id="ARBA00023244"/>
    </source>
</evidence>
<evidence type="ECO:0000256" key="12">
    <source>
        <dbReference type="ARBA" id="ARBA00025705"/>
    </source>
</evidence>
<feature type="active site" description="Proton acceptor" evidence="15">
    <location>
        <position position="252"/>
    </location>
</feature>
<dbReference type="InterPro" id="IPR012409">
    <property type="entry name" value="Sirohaem_synth"/>
</dbReference>
<comment type="pathway">
    <text evidence="1">Porphyrin-containing compound metabolism; siroheme biosynthesis; sirohydrochlorin from precorrin-2: step 1/1.</text>
</comment>
<dbReference type="GO" id="GO:0009236">
    <property type="term" value="P:cobalamin biosynthetic process"/>
    <property type="evidence" value="ECO:0007669"/>
    <property type="project" value="UniProtKB-KW"/>
</dbReference>
<evidence type="ECO:0000256" key="4">
    <source>
        <dbReference type="ARBA" id="ARBA00022603"/>
    </source>
</evidence>
<comment type="pathway">
    <text evidence="14">Cofactor biosynthesis; adenosylcobalamin biosynthesis; precorrin-2 from uroporphyrinogen III: step 1/1.</text>
</comment>
<name>A0A369TJ67_9PROT</name>
<dbReference type="CDD" id="cd11642">
    <property type="entry name" value="SUMT"/>
    <property type="match status" value="1"/>
</dbReference>
<dbReference type="InterPro" id="IPR006367">
    <property type="entry name" value="Sirohaem_synthase_N"/>
</dbReference>
<keyword evidence="7" id="KW-0560">Oxidoreductase</keyword>
<evidence type="ECO:0000313" key="19">
    <source>
        <dbReference type="EMBL" id="RDD62936.1"/>
    </source>
</evidence>
<dbReference type="PIRSF" id="PIRSF036426">
    <property type="entry name" value="Sirohaem_synth"/>
    <property type="match status" value="1"/>
</dbReference>